<evidence type="ECO:0000313" key="2">
    <source>
        <dbReference type="Proteomes" id="UP000261828"/>
    </source>
</evidence>
<accession>A0A371JUW1</accession>
<comment type="caution">
    <text evidence="1">The sequence shown here is derived from an EMBL/GenBank/DDBJ whole genome shotgun (WGS) entry which is preliminary data.</text>
</comment>
<keyword evidence="2" id="KW-1185">Reference proteome</keyword>
<reference evidence="1 2" key="1">
    <citation type="submission" date="2018-08" db="EMBL/GenBank/DDBJ databases">
        <title>Muricauda nanhaiensis sp. nov., isolated from seawater of the South China Sea.</title>
        <authorList>
            <person name="Dang Y."/>
        </authorList>
    </citation>
    <scope>NUCLEOTIDE SEQUENCE [LARGE SCALE GENOMIC DNA]</scope>
    <source>
        <strain evidence="1 2">SM1704</strain>
    </source>
</reference>
<gene>
    <name evidence="1" type="ORF">DX873_05470</name>
</gene>
<dbReference type="OrthoDB" id="1450879at2"/>
<name>A0A371JUW1_9FLAO</name>
<dbReference type="EMBL" id="QTJX01000001">
    <property type="protein sequence ID" value="RDY61604.1"/>
    <property type="molecule type" value="Genomic_DNA"/>
</dbReference>
<organism evidence="1 2">
    <name type="scientific">Flagellimonas nanhaiensis</name>
    <dbReference type="NCBI Taxonomy" id="2292706"/>
    <lineage>
        <taxon>Bacteria</taxon>
        <taxon>Pseudomonadati</taxon>
        <taxon>Bacteroidota</taxon>
        <taxon>Flavobacteriia</taxon>
        <taxon>Flavobacteriales</taxon>
        <taxon>Flavobacteriaceae</taxon>
        <taxon>Flagellimonas</taxon>
    </lineage>
</organism>
<evidence type="ECO:0000313" key="1">
    <source>
        <dbReference type="EMBL" id="RDY61604.1"/>
    </source>
</evidence>
<proteinExistence type="predicted"/>
<protein>
    <submittedName>
        <fullName evidence="1">Uncharacterized protein</fullName>
    </submittedName>
</protein>
<sequence>MEDNTLPAYHQSIFHQLFEHASDIDCKLLLLDQILEFGDVKDLALLEKLKSSENPKIKDKALKTYEGLLHKLRVAPKDEQKRFSMDLCFIYDEFNVRPARIDKDLDLNFELNLDIFETDD</sequence>
<dbReference type="AlphaFoldDB" id="A0A371JUW1"/>
<dbReference type="Proteomes" id="UP000261828">
    <property type="component" value="Unassembled WGS sequence"/>
</dbReference>
<dbReference type="RefSeq" id="WP_116183485.1">
    <property type="nucleotide sequence ID" value="NZ_QTJX01000001.1"/>
</dbReference>